<feature type="non-terminal residue" evidence="2">
    <location>
        <position position="1"/>
    </location>
</feature>
<keyword evidence="1" id="KW-0175">Coiled coil</keyword>
<organism evidence="2">
    <name type="scientific">marine metagenome</name>
    <dbReference type="NCBI Taxonomy" id="408172"/>
    <lineage>
        <taxon>unclassified sequences</taxon>
        <taxon>metagenomes</taxon>
        <taxon>ecological metagenomes</taxon>
    </lineage>
</organism>
<proteinExistence type="predicted"/>
<protein>
    <submittedName>
        <fullName evidence="2">Uncharacterized protein</fullName>
    </submittedName>
</protein>
<dbReference type="AlphaFoldDB" id="A0A382RYT0"/>
<dbReference type="EMBL" id="UINC01125066">
    <property type="protein sequence ID" value="SVD02640.1"/>
    <property type="molecule type" value="Genomic_DNA"/>
</dbReference>
<gene>
    <name evidence="2" type="ORF">METZ01_LOCUS355494</name>
</gene>
<accession>A0A382RYT0</accession>
<sequence length="247" mass="28301">VAACDLEIVSSENLFLEILAREWSLETLLTSVMGNLPAWEKTRTSRLKEKIKEKDKEMQTLIDKGTISEATLTKLEEFIAKKAPSLEIPDEWEVFAEDLLTQNQDLEEEVGNLAIKLAKANKEIERQSYHGHDEESVTVVLQKNFRNLEFHPTVEKVLLKHFPQKQDIYLKLGKMNIGHPTANKPVRGAKNWKELAKVKTGEASTSTLGRVYFKSHDKEVYLYKVFIEVKKDAAHQNQTIDLLRGWG</sequence>
<name>A0A382RYT0_9ZZZZ</name>
<evidence type="ECO:0000256" key="1">
    <source>
        <dbReference type="SAM" id="Coils"/>
    </source>
</evidence>
<reference evidence="2" key="1">
    <citation type="submission" date="2018-05" db="EMBL/GenBank/DDBJ databases">
        <authorList>
            <person name="Lanie J.A."/>
            <person name="Ng W.-L."/>
            <person name="Kazmierczak K.M."/>
            <person name="Andrzejewski T.M."/>
            <person name="Davidsen T.M."/>
            <person name="Wayne K.J."/>
            <person name="Tettelin H."/>
            <person name="Glass J.I."/>
            <person name="Rusch D."/>
            <person name="Podicherti R."/>
            <person name="Tsui H.-C.T."/>
            <person name="Winkler M.E."/>
        </authorList>
    </citation>
    <scope>NUCLEOTIDE SEQUENCE</scope>
</reference>
<feature type="coiled-coil region" evidence="1">
    <location>
        <begin position="96"/>
        <end position="123"/>
    </location>
</feature>
<evidence type="ECO:0000313" key="2">
    <source>
        <dbReference type="EMBL" id="SVD02640.1"/>
    </source>
</evidence>